<dbReference type="RefSeq" id="WP_084242339.1">
    <property type="nucleotide sequence ID" value="NZ_CANMQG010000011.1"/>
</dbReference>
<feature type="region of interest" description="Disordered" evidence="1">
    <location>
        <begin position="113"/>
        <end position="153"/>
    </location>
</feature>
<dbReference type="Proteomes" id="UP001595625">
    <property type="component" value="Unassembled WGS sequence"/>
</dbReference>
<feature type="compositionally biased region" description="Low complexity" evidence="1">
    <location>
        <begin position="126"/>
        <end position="144"/>
    </location>
</feature>
<evidence type="ECO:0000313" key="3">
    <source>
        <dbReference type="EMBL" id="MFC3211045.1"/>
    </source>
</evidence>
<feature type="compositionally biased region" description="Polar residues" evidence="1">
    <location>
        <begin position="113"/>
        <end position="125"/>
    </location>
</feature>
<comment type="caution">
    <text evidence="3">The sequence shown here is derived from an EMBL/GenBank/DDBJ whole genome shotgun (WGS) entry which is preliminary data.</text>
</comment>
<name>A0ABV7KNL7_PLAOK</name>
<dbReference type="Gene3D" id="1.10.287.700">
    <property type="entry name" value="Helix hairpin bin"/>
    <property type="match status" value="1"/>
</dbReference>
<keyword evidence="2" id="KW-1133">Transmembrane helix</keyword>
<accession>A0ABV7KNL7</accession>
<evidence type="ECO:0000256" key="2">
    <source>
        <dbReference type="SAM" id="Phobius"/>
    </source>
</evidence>
<keyword evidence="4" id="KW-1185">Reference proteome</keyword>
<gene>
    <name evidence="3" type="ORF">ACFOEJ_08190</name>
</gene>
<feature type="transmembrane region" description="Helical" evidence="2">
    <location>
        <begin position="6"/>
        <end position="23"/>
    </location>
</feature>
<keyword evidence="2" id="KW-0472">Membrane</keyword>
<evidence type="ECO:0000256" key="1">
    <source>
        <dbReference type="SAM" id="MobiDB-lite"/>
    </source>
</evidence>
<keyword evidence="2" id="KW-0812">Transmembrane</keyword>
<proteinExistence type="predicted"/>
<dbReference type="EMBL" id="JBHRUJ010000015">
    <property type="protein sequence ID" value="MFC3211045.1"/>
    <property type="molecule type" value="Genomic_DNA"/>
</dbReference>
<sequence length="153" mass="16928">MSQNKLMTGLLVGAAVGVIISLFDRNTRNDVMQKSKKVSENAKYYASNKDELKSAVQQQANKFQNLYERVSEDASYVGEKVNELKELTPQVKEMAMDTKEAFVDTKEAVVDSTQDVKSALQEDNPSASSSLTDDNSSSSNNNSNRDAEYGKKQ</sequence>
<evidence type="ECO:0000313" key="4">
    <source>
        <dbReference type="Proteomes" id="UP001595625"/>
    </source>
</evidence>
<organism evidence="3 4">
    <name type="scientific">Planomicrobium okeanokoites</name>
    <name type="common">Planococcus okeanokoites</name>
    <name type="synonym">Flavobacterium okeanokoites</name>
    <dbReference type="NCBI Taxonomy" id="244"/>
    <lineage>
        <taxon>Bacteria</taxon>
        <taxon>Bacillati</taxon>
        <taxon>Bacillota</taxon>
        <taxon>Bacilli</taxon>
        <taxon>Bacillales</taxon>
        <taxon>Caryophanaceae</taxon>
        <taxon>Planomicrobium</taxon>
    </lineage>
</organism>
<protein>
    <submittedName>
        <fullName evidence="3">YtxH domain-containing protein</fullName>
    </submittedName>
</protein>
<reference evidence="4" key="1">
    <citation type="journal article" date="2019" name="Int. J. Syst. Evol. Microbiol.">
        <title>The Global Catalogue of Microorganisms (GCM) 10K type strain sequencing project: providing services to taxonomists for standard genome sequencing and annotation.</title>
        <authorList>
            <consortium name="The Broad Institute Genomics Platform"/>
            <consortium name="The Broad Institute Genome Sequencing Center for Infectious Disease"/>
            <person name="Wu L."/>
            <person name="Ma J."/>
        </authorList>
    </citation>
    <scope>NUCLEOTIDE SEQUENCE [LARGE SCALE GENOMIC DNA]</scope>
    <source>
        <strain evidence="4">CCM 320</strain>
    </source>
</reference>